<dbReference type="SUPFAM" id="SSF53335">
    <property type="entry name" value="S-adenosyl-L-methionine-dependent methyltransferases"/>
    <property type="match status" value="1"/>
</dbReference>
<comment type="caution">
    <text evidence="2">The sequence shown here is derived from an EMBL/GenBank/DDBJ whole genome shotgun (WGS) entry which is preliminary data.</text>
</comment>
<dbReference type="InterPro" id="IPR013216">
    <property type="entry name" value="Methyltransf_11"/>
</dbReference>
<dbReference type="AlphaFoldDB" id="A0A1G2CQ21"/>
<organism evidence="2 3">
    <name type="scientific">Candidatus Liptonbacteria bacterium RIFOXYC1_FULL_36_8</name>
    <dbReference type="NCBI Taxonomy" id="1798655"/>
    <lineage>
        <taxon>Bacteria</taxon>
        <taxon>Candidatus Liptoniibacteriota</taxon>
    </lineage>
</organism>
<evidence type="ECO:0000313" key="2">
    <source>
        <dbReference type="EMBL" id="OGZ03347.1"/>
    </source>
</evidence>
<accession>A0A1G2CQ21</accession>
<name>A0A1G2CQ21_9BACT</name>
<sequence>MEDKNLACEEIVFGSESELGNKNPQVLKIEKIALWSNRGKYFNPIVRTDSGPVIFMTFYQEDLRVSFKDIWADLEKKFPGETLLIADIGCYKGGAIREAINYFISFDQEQYAFFGIDILSAENIVIPGQRYIRGNIRDLSIIPDNTFHYLFSSDSLFYVLGNIDLALKEIYRILKPGGIAHFSILGWHLAENKIRNAGLDEFLHLTLVHASAFPYVGNYGNKLKLPTDRFYILFDEKFKDFFFDPDKLKFNFLAKERLKSLANNKKREILLSYDNRFEILK</sequence>
<dbReference type="Proteomes" id="UP000177246">
    <property type="component" value="Unassembled WGS sequence"/>
</dbReference>
<evidence type="ECO:0000259" key="1">
    <source>
        <dbReference type="Pfam" id="PF08241"/>
    </source>
</evidence>
<protein>
    <recommendedName>
        <fullName evidence="1">Methyltransferase type 11 domain-containing protein</fullName>
    </recommendedName>
</protein>
<reference evidence="2 3" key="1">
    <citation type="journal article" date="2016" name="Nat. Commun.">
        <title>Thousands of microbial genomes shed light on interconnected biogeochemical processes in an aquifer system.</title>
        <authorList>
            <person name="Anantharaman K."/>
            <person name="Brown C.T."/>
            <person name="Hug L.A."/>
            <person name="Sharon I."/>
            <person name="Castelle C.J."/>
            <person name="Probst A.J."/>
            <person name="Thomas B.C."/>
            <person name="Singh A."/>
            <person name="Wilkins M.J."/>
            <person name="Karaoz U."/>
            <person name="Brodie E.L."/>
            <person name="Williams K.H."/>
            <person name="Hubbard S.S."/>
            <person name="Banfield J.F."/>
        </authorList>
    </citation>
    <scope>NUCLEOTIDE SEQUENCE [LARGE SCALE GENOMIC DNA]</scope>
</reference>
<dbReference type="Gene3D" id="3.40.50.150">
    <property type="entry name" value="Vaccinia Virus protein VP39"/>
    <property type="match status" value="1"/>
</dbReference>
<gene>
    <name evidence="2" type="ORF">A2430_02885</name>
</gene>
<proteinExistence type="predicted"/>
<dbReference type="EMBL" id="MHLF01000021">
    <property type="protein sequence ID" value="OGZ03347.1"/>
    <property type="molecule type" value="Genomic_DNA"/>
</dbReference>
<evidence type="ECO:0000313" key="3">
    <source>
        <dbReference type="Proteomes" id="UP000177246"/>
    </source>
</evidence>
<dbReference type="GO" id="GO:0008757">
    <property type="term" value="F:S-adenosylmethionine-dependent methyltransferase activity"/>
    <property type="evidence" value="ECO:0007669"/>
    <property type="project" value="InterPro"/>
</dbReference>
<dbReference type="InterPro" id="IPR029063">
    <property type="entry name" value="SAM-dependent_MTases_sf"/>
</dbReference>
<feature type="domain" description="Methyltransferase type 11" evidence="1">
    <location>
        <begin position="87"/>
        <end position="180"/>
    </location>
</feature>
<dbReference type="Pfam" id="PF08241">
    <property type="entry name" value="Methyltransf_11"/>
    <property type="match status" value="1"/>
</dbReference>
<dbReference type="CDD" id="cd02440">
    <property type="entry name" value="AdoMet_MTases"/>
    <property type="match status" value="1"/>
</dbReference>